<accession>A0ABT7MHJ3</accession>
<dbReference type="EMBL" id="JASVWF010000007">
    <property type="protein sequence ID" value="MDL5159402.1"/>
    <property type="molecule type" value="Genomic_DNA"/>
</dbReference>
<name>A0ABT7MHJ3_9PSEU</name>
<evidence type="ECO:0000313" key="2">
    <source>
        <dbReference type="Proteomes" id="UP001231924"/>
    </source>
</evidence>
<comment type="caution">
    <text evidence="1">The sequence shown here is derived from an EMBL/GenBank/DDBJ whole genome shotgun (WGS) entry which is preliminary data.</text>
</comment>
<dbReference type="RefSeq" id="WP_286055995.1">
    <property type="nucleotide sequence ID" value="NZ_JASVWF010000007.1"/>
</dbReference>
<evidence type="ECO:0008006" key="3">
    <source>
        <dbReference type="Google" id="ProtNLM"/>
    </source>
</evidence>
<protein>
    <recommendedName>
        <fullName evidence="3">Major tail protein</fullName>
    </recommendedName>
</protein>
<organism evidence="1 2">
    <name type="scientific">Actinomycetospora termitidis</name>
    <dbReference type="NCBI Taxonomy" id="3053470"/>
    <lineage>
        <taxon>Bacteria</taxon>
        <taxon>Bacillati</taxon>
        <taxon>Actinomycetota</taxon>
        <taxon>Actinomycetes</taxon>
        <taxon>Pseudonocardiales</taxon>
        <taxon>Pseudonocardiaceae</taxon>
        <taxon>Actinomycetospora</taxon>
    </lineage>
</organism>
<evidence type="ECO:0000313" key="1">
    <source>
        <dbReference type="EMBL" id="MDL5159402.1"/>
    </source>
</evidence>
<proteinExistence type="predicted"/>
<gene>
    <name evidence="1" type="ORF">QRT03_25775</name>
</gene>
<reference evidence="1 2" key="1">
    <citation type="submission" date="2023-06" db="EMBL/GenBank/DDBJ databases">
        <title>Actinomycetospora Odt1-22.</title>
        <authorList>
            <person name="Supong K."/>
        </authorList>
    </citation>
    <scope>NUCLEOTIDE SEQUENCE [LARGE SCALE GENOMIC DNA]</scope>
    <source>
        <strain evidence="1 2">Odt1-22</strain>
    </source>
</reference>
<keyword evidence="2" id="KW-1185">Reference proteome</keyword>
<sequence>MTTPLMNVEGFSLSHAQILDGSETFEAALTKTNTTQDGWDIYGVREASLDVDDDDWSNEGDDDVLSRWQWINYVEIEVVAGYFGFKTYERLTKRATTSSGTGAATIYRADLWHEDDNNLPPFPLLLKMPSRDSRGTVRSLVIGIYRFQPGPIGFEGPEYKEGFSVSYNGSGTKTLYNETGAAFSDGKKRCAAIISTAA</sequence>
<dbReference type="Proteomes" id="UP001231924">
    <property type="component" value="Unassembled WGS sequence"/>
</dbReference>